<evidence type="ECO:0000313" key="8">
    <source>
        <dbReference type="Proteomes" id="UP000075221"/>
    </source>
</evidence>
<dbReference type="GO" id="GO:0003700">
    <property type="term" value="F:DNA-binding transcription factor activity"/>
    <property type="evidence" value="ECO:0007669"/>
    <property type="project" value="TreeGrafter"/>
</dbReference>
<evidence type="ECO:0000256" key="1">
    <source>
        <dbReference type="ARBA" id="ARBA00023015"/>
    </source>
</evidence>
<dbReference type="PANTHER" id="PTHR30055:SF234">
    <property type="entry name" value="HTH-TYPE TRANSCRIPTIONAL REGULATOR BETI"/>
    <property type="match status" value="1"/>
</dbReference>
<evidence type="ECO:0000256" key="3">
    <source>
        <dbReference type="ARBA" id="ARBA00023163"/>
    </source>
</evidence>
<evidence type="ECO:0000256" key="2">
    <source>
        <dbReference type="ARBA" id="ARBA00023125"/>
    </source>
</evidence>
<dbReference type="AlphaFoldDB" id="A0AAC9ANY4"/>
<keyword evidence="1" id="KW-0805">Transcription regulation</keyword>
<dbReference type="PANTHER" id="PTHR30055">
    <property type="entry name" value="HTH-TYPE TRANSCRIPTIONAL REGULATOR RUTR"/>
    <property type="match status" value="1"/>
</dbReference>
<feature type="region of interest" description="Disordered" evidence="5">
    <location>
        <begin position="1"/>
        <end position="42"/>
    </location>
</feature>
<name>A0AAC9ANY4_9ACTN</name>
<evidence type="ECO:0000256" key="5">
    <source>
        <dbReference type="SAM" id="MobiDB-lite"/>
    </source>
</evidence>
<dbReference type="PRINTS" id="PR00455">
    <property type="entry name" value="HTHTETR"/>
</dbReference>
<gene>
    <name evidence="7" type="ORF">AXH35_13520</name>
</gene>
<dbReference type="Pfam" id="PF00440">
    <property type="entry name" value="TetR_N"/>
    <property type="match status" value="1"/>
</dbReference>
<feature type="domain" description="HTH tetR-type" evidence="6">
    <location>
        <begin position="43"/>
        <end position="103"/>
    </location>
</feature>
<sequence length="235" mass="24762">MQTATHPDLTVETDNTTRDDAPGAVSPADAPAHAPLPGRPSHDSVRAKILEAAAANFEEFGYAGTNLRKIASDAGFTKGAVYSNFGSKPDLFCQVATERMSGAGADVFASLTPVLATAADRHELVEGLGRALTQSLLGYTAWELIIAEFRGLAPTDPQVAAGYAALSRERIDRLIELLVTSPLLAELADPDLRSLAAGALGLLNVMAVDHIAAPEVYTEDFITEIVTHAVEGLIR</sequence>
<dbReference type="GO" id="GO:0000976">
    <property type="term" value="F:transcription cis-regulatory region binding"/>
    <property type="evidence" value="ECO:0007669"/>
    <property type="project" value="TreeGrafter"/>
</dbReference>
<dbReference type="InterPro" id="IPR009057">
    <property type="entry name" value="Homeodomain-like_sf"/>
</dbReference>
<reference evidence="7 8" key="1">
    <citation type="submission" date="2016-02" db="EMBL/GenBank/DDBJ databases">
        <title>Complete Genome Sequence of Propionibacterium acidipropionici ATCC 55737.</title>
        <authorList>
            <person name="Luna Flores C.H."/>
            <person name="Nielsen L.K."/>
            <person name="Marcellin E."/>
        </authorList>
    </citation>
    <scope>NUCLEOTIDE SEQUENCE [LARGE SCALE GENOMIC DNA]</scope>
    <source>
        <strain evidence="7 8">ATCC 55737</strain>
    </source>
</reference>
<evidence type="ECO:0000256" key="4">
    <source>
        <dbReference type="PROSITE-ProRule" id="PRU00335"/>
    </source>
</evidence>
<feature type="DNA-binding region" description="H-T-H motif" evidence="4">
    <location>
        <begin position="66"/>
        <end position="85"/>
    </location>
</feature>
<dbReference type="RefSeq" id="WP_062820186.1">
    <property type="nucleotide sequence ID" value="NZ_CP014352.1"/>
</dbReference>
<dbReference type="EMBL" id="CP014352">
    <property type="protein sequence ID" value="AMS06310.1"/>
    <property type="molecule type" value="Genomic_DNA"/>
</dbReference>
<protein>
    <recommendedName>
        <fullName evidence="6">HTH tetR-type domain-containing protein</fullName>
    </recommendedName>
</protein>
<keyword evidence="3" id="KW-0804">Transcription</keyword>
<evidence type="ECO:0000259" key="6">
    <source>
        <dbReference type="PROSITE" id="PS50977"/>
    </source>
</evidence>
<dbReference type="InterPro" id="IPR001647">
    <property type="entry name" value="HTH_TetR"/>
</dbReference>
<dbReference type="InterPro" id="IPR050109">
    <property type="entry name" value="HTH-type_TetR-like_transc_reg"/>
</dbReference>
<proteinExistence type="predicted"/>
<dbReference type="SUPFAM" id="SSF46689">
    <property type="entry name" value="Homeodomain-like"/>
    <property type="match status" value="1"/>
</dbReference>
<keyword evidence="2 4" id="KW-0238">DNA-binding</keyword>
<dbReference type="Proteomes" id="UP000075221">
    <property type="component" value="Chromosome"/>
</dbReference>
<dbReference type="Gene3D" id="1.10.357.10">
    <property type="entry name" value="Tetracycline Repressor, domain 2"/>
    <property type="match status" value="1"/>
</dbReference>
<evidence type="ECO:0000313" key="7">
    <source>
        <dbReference type="EMBL" id="AMS06310.1"/>
    </source>
</evidence>
<accession>A0AAC9ANY4</accession>
<dbReference type="PROSITE" id="PS50977">
    <property type="entry name" value="HTH_TETR_2"/>
    <property type="match status" value="1"/>
</dbReference>
<organism evidence="7 8">
    <name type="scientific">Acidipropionibacterium acidipropionici</name>
    <dbReference type="NCBI Taxonomy" id="1748"/>
    <lineage>
        <taxon>Bacteria</taxon>
        <taxon>Bacillati</taxon>
        <taxon>Actinomycetota</taxon>
        <taxon>Actinomycetes</taxon>
        <taxon>Propionibacteriales</taxon>
        <taxon>Propionibacteriaceae</taxon>
        <taxon>Acidipropionibacterium</taxon>
    </lineage>
</organism>